<dbReference type="Pfam" id="PF07228">
    <property type="entry name" value="SpoIIE"/>
    <property type="match status" value="1"/>
</dbReference>
<name>A0A1I2PKW9_9CLOT</name>
<dbReference type="SMART" id="SM00331">
    <property type="entry name" value="PP2C_SIG"/>
    <property type="match status" value="1"/>
</dbReference>
<evidence type="ECO:0000259" key="1">
    <source>
        <dbReference type="SMART" id="SM00331"/>
    </source>
</evidence>
<sequence>MSFFVDYATDSLNKAGEELCGDTVEFFRSDSNAIAVMSDGLGSGVKANILATLTAKIAITMLKEGLHIEEVVDTIAHTLPVCNVRKLAYATFTIVKVDNNGTVYAAEFDNPSLFLIRNGKVEKLDGTTIEINERKIKESIFKLQEDDILILVSDGVVHAGVGTVLSLGWRWEEIAEFIEKMPLKKMSAKDIMNKILTTCDNLYLKKPGDDATVSVMKLVKPKEVTMFSGPPKNHNKDSEIIRDLMRATGQKIICGGTASNIACRELNRELNIDMEYVNKEIPPIGYINGIDLVTEGVLTIKATIERLKKIKLSMDFSALDGDDGSSKLAKLLYENCTHLKMLVGTAVNPAHQNPSFPEELSIKYKLLMELEDIMKSLGKVVEVKYY</sequence>
<dbReference type="Proteomes" id="UP000246114">
    <property type="component" value="Unassembled WGS sequence"/>
</dbReference>
<accession>A0A1I2PKW9</accession>
<dbReference type="InterPro" id="IPR036457">
    <property type="entry name" value="PPM-type-like_dom_sf"/>
</dbReference>
<dbReference type="PANTHER" id="PTHR35801">
    <property type="entry name" value="PHOSPHOSERINE PHOSPHATASE RSBX"/>
    <property type="match status" value="1"/>
</dbReference>
<reference evidence="3 4" key="1">
    <citation type="submission" date="2016-10" db="EMBL/GenBank/DDBJ databases">
        <authorList>
            <person name="de Groot N.N."/>
        </authorList>
    </citation>
    <scope>NUCLEOTIDE SEQUENCE [LARGE SCALE GENOMIC DNA]</scope>
    <source>
        <strain evidence="3 4">NLAE-zl-G419</strain>
    </source>
</reference>
<proteinExistence type="predicted"/>
<dbReference type="OrthoDB" id="1090916at2"/>
<protein>
    <submittedName>
        <fullName evidence="2">Serine/threonine protein phosphatase</fullName>
    </submittedName>
    <submittedName>
        <fullName evidence="3">Stage II sporulation protein E (SpoIIE)</fullName>
    </submittedName>
</protein>
<dbReference type="InterPro" id="IPR039248">
    <property type="entry name" value="Ptase_RsbX"/>
</dbReference>
<dbReference type="EMBL" id="QAMZ01000004">
    <property type="protein sequence ID" value="PWL55683.1"/>
    <property type="molecule type" value="Genomic_DNA"/>
</dbReference>
<evidence type="ECO:0000313" key="2">
    <source>
        <dbReference type="EMBL" id="PWL55683.1"/>
    </source>
</evidence>
<evidence type="ECO:0000313" key="4">
    <source>
        <dbReference type="Proteomes" id="UP000182135"/>
    </source>
</evidence>
<dbReference type="STRING" id="1529.SAMN04487885_1307"/>
<dbReference type="GeneID" id="90545983"/>
<dbReference type="AlphaFoldDB" id="A0A1I2PKW9"/>
<dbReference type="Proteomes" id="UP000182135">
    <property type="component" value="Unassembled WGS sequence"/>
</dbReference>
<dbReference type="EMBL" id="FOOE01000030">
    <property type="protein sequence ID" value="SFG16190.1"/>
    <property type="molecule type" value="Genomic_DNA"/>
</dbReference>
<gene>
    <name evidence="2" type="ORF">DBY38_00765</name>
    <name evidence="3" type="ORF">SAMN04487885_1307</name>
</gene>
<dbReference type="SUPFAM" id="SSF81606">
    <property type="entry name" value="PP2C-like"/>
    <property type="match status" value="1"/>
</dbReference>
<dbReference type="RefSeq" id="WP_027637670.1">
    <property type="nucleotide sequence ID" value="NZ_BAAACD010000002.1"/>
</dbReference>
<dbReference type="PANTHER" id="PTHR35801:SF1">
    <property type="entry name" value="PHOSPHOSERINE PHOSPHATASE RSBX"/>
    <property type="match status" value="1"/>
</dbReference>
<organism evidence="3 4">
    <name type="scientific">Clostridium cadaveris</name>
    <dbReference type="NCBI Taxonomy" id="1529"/>
    <lineage>
        <taxon>Bacteria</taxon>
        <taxon>Bacillati</taxon>
        <taxon>Bacillota</taxon>
        <taxon>Clostridia</taxon>
        <taxon>Eubacteriales</taxon>
        <taxon>Clostridiaceae</taxon>
        <taxon>Clostridium</taxon>
    </lineage>
</organism>
<dbReference type="InterPro" id="IPR001932">
    <property type="entry name" value="PPM-type_phosphatase-like_dom"/>
</dbReference>
<dbReference type="eggNOG" id="COG2208">
    <property type="taxonomic scope" value="Bacteria"/>
</dbReference>
<evidence type="ECO:0000313" key="5">
    <source>
        <dbReference type="Proteomes" id="UP000246114"/>
    </source>
</evidence>
<keyword evidence="4" id="KW-1185">Reference proteome</keyword>
<dbReference type="Gene3D" id="3.60.40.10">
    <property type="entry name" value="PPM-type phosphatase domain"/>
    <property type="match status" value="1"/>
</dbReference>
<evidence type="ECO:0000313" key="3">
    <source>
        <dbReference type="EMBL" id="SFG16190.1"/>
    </source>
</evidence>
<feature type="domain" description="PPM-type phosphatase" evidence="1">
    <location>
        <begin position="4"/>
        <end position="218"/>
    </location>
</feature>
<reference evidence="2 5" key="2">
    <citation type="submission" date="2018-03" db="EMBL/GenBank/DDBJ databases">
        <title>The uncultured portion of the human microbiome is neutrally assembled.</title>
        <authorList>
            <person name="Jeraldo P."/>
            <person name="Boardman L."/>
            <person name="White B.A."/>
            <person name="Nelson H."/>
            <person name="Goldenfeld N."/>
            <person name="Chia N."/>
        </authorList>
    </citation>
    <scope>NUCLEOTIDE SEQUENCE [LARGE SCALE GENOMIC DNA]</scope>
    <source>
        <strain evidence="2">CIM:MAG 903</strain>
    </source>
</reference>